<proteinExistence type="predicted"/>
<accession>A0A1Y3MC83</accession>
<dbReference type="AlphaFoldDB" id="A0A1Y3MC83"/>
<organism evidence="1 2">
    <name type="scientific">Bacillus pseudomycoides</name>
    <dbReference type="NCBI Taxonomy" id="64104"/>
    <lineage>
        <taxon>Bacteria</taxon>
        <taxon>Bacillati</taxon>
        <taxon>Bacillota</taxon>
        <taxon>Bacilli</taxon>
        <taxon>Bacillales</taxon>
        <taxon>Bacillaceae</taxon>
        <taxon>Bacillus</taxon>
        <taxon>Bacillus cereus group</taxon>
    </lineage>
</organism>
<evidence type="ECO:0000313" key="1">
    <source>
        <dbReference type="EMBL" id="OUM46060.1"/>
    </source>
</evidence>
<dbReference type="Proteomes" id="UP000195321">
    <property type="component" value="Unassembled WGS sequence"/>
</dbReference>
<dbReference type="EMBL" id="MWPX01000063">
    <property type="protein sequence ID" value="OUM46060.1"/>
    <property type="molecule type" value="Genomic_DNA"/>
</dbReference>
<protein>
    <submittedName>
        <fullName evidence="1">Uncharacterized protein</fullName>
    </submittedName>
</protein>
<reference evidence="1 2" key="1">
    <citation type="submission" date="2017-02" db="EMBL/GenBank/DDBJ databases">
        <title>Bacillus pseudomycoides isolate FSL K6-0042.</title>
        <authorList>
            <person name="Kovac J."/>
        </authorList>
    </citation>
    <scope>NUCLEOTIDE SEQUENCE [LARGE SCALE GENOMIC DNA]</scope>
    <source>
        <strain evidence="1 2">FSL K6-0042</strain>
    </source>
</reference>
<comment type="caution">
    <text evidence="1">The sequence shown here is derived from an EMBL/GenBank/DDBJ whole genome shotgun (WGS) entry which is preliminary data.</text>
</comment>
<gene>
    <name evidence="1" type="ORF">BW425_25735</name>
</gene>
<evidence type="ECO:0000313" key="2">
    <source>
        <dbReference type="Proteomes" id="UP000195321"/>
    </source>
</evidence>
<sequence>MSTKFFISFVAFCVVAIGDSYNTTLHLYKRQYVFLKKYKEGLFLINKPSSSITLSLFTFLL</sequence>
<name>A0A1Y3MC83_9BACI</name>